<sequence>MVFQEAGRQGLHGMAWHGMAWTRILRCSGRDQKKVLPGVPGVPGSSSIQPTRHSM</sequence>
<feature type="compositionally biased region" description="Polar residues" evidence="1">
    <location>
        <begin position="44"/>
        <end position="55"/>
    </location>
</feature>
<dbReference type="Proteomes" id="UP001239795">
    <property type="component" value="Unassembled WGS sequence"/>
</dbReference>
<gene>
    <name evidence="2" type="ORF">CMEL01_14146</name>
</gene>
<accession>A0AAI9UPA9</accession>
<proteinExistence type="predicted"/>
<feature type="region of interest" description="Disordered" evidence="1">
    <location>
        <begin position="35"/>
        <end position="55"/>
    </location>
</feature>
<reference evidence="2 3" key="1">
    <citation type="submission" date="2016-10" db="EMBL/GenBank/DDBJ databases">
        <title>The genome sequence of Colletotrichum fioriniae PJ7.</title>
        <authorList>
            <person name="Baroncelli R."/>
        </authorList>
    </citation>
    <scope>NUCLEOTIDE SEQUENCE [LARGE SCALE GENOMIC DNA]</scope>
    <source>
        <strain evidence="2">Col 31</strain>
    </source>
</reference>
<keyword evidence="3" id="KW-1185">Reference proteome</keyword>
<protein>
    <submittedName>
        <fullName evidence="2">Uncharacterized protein</fullName>
    </submittedName>
</protein>
<dbReference type="EMBL" id="MLGG01000009">
    <property type="protein sequence ID" value="KAK1462179.1"/>
    <property type="molecule type" value="Genomic_DNA"/>
</dbReference>
<evidence type="ECO:0000256" key="1">
    <source>
        <dbReference type="SAM" id="MobiDB-lite"/>
    </source>
</evidence>
<organism evidence="2 3">
    <name type="scientific">Colletotrichum melonis</name>
    <dbReference type="NCBI Taxonomy" id="1209925"/>
    <lineage>
        <taxon>Eukaryota</taxon>
        <taxon>Fungi</taxon>
        <taxon>Dikarya</taxon>
        <taxon>Ascomycota</taxon>
        <taxon>Pezizomycotina</taxon>
        <taxon>Sordariomycetes</taxon>
        <taxon>Hypocreomycetidae</taxon>
        <taxon>Glomerellales</taxon>
        <taxon>Glomerellaceae</taxon>
        <taxon>Colletotrichum</taxon>
        <taxon>Colletotrichum acutatum species complex</taxon>
    </lineage>
</organism>
<dbReference type="AlphaFoldDB" id="A0AAI9UPA9"/>
<evidence type="ECO:0000313" key="3">
    <source>
        <dbReference type="Proteomes" id="UP001239795"/>
    </source>
</evidence>
<name>A0AAI9UPA9_9PEZI</name>
<comment type="caution">
    <text evidence="2">The sequence shown here is derived from an EMBL/GenBank/DDBJ whole genome shotgun (WGS) entry which is preliminary data.</text>
</comment>
<evidence type="ECO:0000313" key="2">
    <source>
        <dbReference type="EMBL" id="KAK1462179.1"/>
    </source>
</evidence>